<dbReference type="Proteomes" id="UP000190837">
    <property type="component" value="Unassembled WGS sequence"/>
</dbReference>
<evidence type="ECO:0000313" key="2">
    <source>
        <dbReference type="Proteomes" id="UP000190837"/>
    </source>
</evidence>
<reference evidence="2" key="1">
    <citation type="submission" date="2016-04" db="EMBL/GenBank/DDBJ databases">
        <authorList>
            <person name="Tagini F."/>
        </authorList>
    </citation>
    <scope>NUCLEOTIDE SEQUENCE [LARGE SCALE GENOMIC DNA]</scope>
    <source>
        <strain evidence="2">CHUV0807</strain>
    </source>
</reference>
<dbReference type="RefSeq" id="WP_079542116.1">
    <property type="nucleotide sequence ID" value="NZ_CAUPBE010000013.1"/>
</dbReference>
<gene>
    <name evidence="1" type="ORF">CHUV0807_2362</name>
</gene>
<protein>
    <submittedName>
        <fullName evidence="1">Uncharacterized protein</fullName>
    </submittedName>
</protein>
<name>A0A1C3H6Y4_9GAMM</name>
<organism evidence="1 2">
    <name type="scientific">Cardiobacterium hominis</name>
    <dbReference type="NCBI Taxonomy" id="2718"/>
    <lineage>
        <taxon>Bacteria</taxon>
        <taxon>Pseudomonadati</taxon>
        <taxon>Pseudomonadota</taxon>
        <taxon>Gammaproteobacteria</taxon>
        <taxon>Cardiobacteriales</taxon>
        <taxon>Cardiobacteriaceae</taxon>
        <taxon>Cardiobacterium</taxon>
    </lineage>
</organism>
<dbReference type="AlphaFoldDB" id="A0A1C3H6Y4"/>
<accession>A0A1C3H6Y4</accession>
<sequence>MGNSKTERAKAQRAQTARAAQQKVLDAGGIRFSLLLEPPYAQQFIALAEAHGSKKAALLYLLQNAPKTV</sequence>
<dbReference type="EMBL" id="FKLO01000080">
    <property type="protein sequence ID" value="SAM71690.1"/>
    <property type="molecule type" value="Genomic_DNA"/>
</dbReference>
<evidence type="ECO:0000313" key="1">
    <source>
        <dbReference type="EMBL" id="SAM71690.1"/>
    </source>
</evidence>
<proteinExistence type="predicted"/>